<dbReference type="Proteomes" id="UP000678393">
    <property type="component" value="Unassembled WGS sequence"/>
</dbReference>
<feature type="non-terminal residue" evidence="1">
    <location>
        <position position="1"/>
    </location>
</feature>
<dbReference type="EMBL" id="CAJHNH020004790">
    <property type="protein sequence ID" value="CAG5131680.1"/>
    <property type="molecule type" value="Genomic_DNA"/>
</dbReference>
<keyword evidence="2" id="KW-1185">Reference proteome</keyword>
<evidence type="ECO:0000313" key="2">
    <source>
        <dbReference type="Proteomes" id="UP000678393"/>
    </source>
</evidence>
<evidence type="ECO:0000313" key="1">
    <source>
        <dbReference type="EMBL" id="CAG5131680.1"/>
    </source>
</evidence>
<protein>
    <submittedName>
        <fullName evidence="1">Uncharacterized protein</fullName>
    </submittedName>
</protein>
<dbReference type="OrthoDB" id="447173at2759"/>
<accession>A0A8S3ZUR0</accession>
<name>A0A8S3ZUR0_9EUPU</name>
<comment type="caution">
    <text evidence="1">The sequence shown here is derived from an EMBL/GenBank/DDBJ whole genome shotgun (WGS) entry which is preliminary data.</text>
</comment>
<reference evidence="1" key="1">
    <citation type="submission" date="2021-04" db="EMBL/GenBank/DDBJ databases">
        <authorList>
            <consortium name="Molecular Ecology Group"/>
        </authorList>
    </citation>
    <scope>NUCLEOTIDE SEQUENCE</scope>
</reference>
<sequence>MTVKYLLPVVSEELTRQLRNEVLTVLETEAIPLTQYIRVFHEYEFLINNTAKDDMIKYLSTSHPFDELVEKYCFYFNLLDQIEIDLRK</sequence>
<organism evidence="1 2">
    <name type="scientific">Candidula unifasciata</name>
    <dbReference type="NCBI Taxonomy" id="100452"/>
    <lineage>
        <taxon>Eukaryota</taxon>
        <taxon>Metazoa</taxon>
        <taxon>Spiralia</taxon>
        <taxon>Lophotrochozoa</taxon>
        <taxon>Mollusca</taxon>
        <taxon>Gastropoda</taxon>
        <taxon>Heterobranchia</taxon>
        <taxon>Euthyneura</taxon>
        <taxon>Panpulmonata</taxon>
        <taxon>Eupulmonata</taxon>
        <taxon>Stylommatophora</taxon>
        <taxon>Helicina</taxon>
        <taxon>Helicoidea</taxon>
        <taxon>Geomitridae</taxon>
        <taxon>Candidula</taxon>
    </lineage>
</organism>
<proteinExistence type="predicted"/>
<dbReference type="AlphaFoldDB" id="A0A8S3ZUR0"/>
<gene>
    <name evidence="1" type="ORF">CUNI_LOCUS17238</name>
</gene>